<organism evidence="1 2">
    <name type="scientific">Acinetobacter dispersus</name>
    <dbReference type="NCBI Taxonomy" id="70348"/>
    <lineage>
        <taxon>Bacteria</taxon>
        <taxon>Pseudomonadati</taxon>
        <taxon>Pseudomonadota</taxon>
        <taxon>Gammaproteobacteria</taxon>
        <taxon>Moraxellales</taxon>
        <taxon>Moraxellaceae</taxon>
        <taxon>Acinetobacter</taxon>
    </lineage>
</organism>
<dbReference type="RefSeq" id="WP_005186283.1">
    <property type="nucleotide sequence ID" value="NZ_KB850049.1"/>
</dbReference>
<name>N9LDG3_9GAMM</name>
<keyword evidence="2" id="KW-1185">Reference proteome</keyword>
<comment type="caution">
    <text evidence="1">The sequence shown here is derived from an EMBL/GenBank/DDBJ whole genome shotgun (WGS) entry which is preliminary data.</text>
</comment>
<sequence>MKKTHEYYQSILFELITQSPALSAILQTLSRLHPHAYLSAGVLRNTVWAYLHGQSFDLQYSDVDVIYCDATEMDQHSQKQLQHNLERLFPQQQWDVVNQALVHTWYRGENGKRIQPLTSVEHALSLWPDTATAIAVRVNASGELELIAPFGLQDLFELKLRWNSALVSYATFKKRVDSKQWLQQWPQLQEVDPKIENIGQ</sequence>
<proteinExistence type="predicted"/>
<evidence type="ECO:0008006" key="3">
    <source>
        <dbReference type="Google" id="ProtNLM"/>
    </source>
</evidence>
<dbReference type="AlphaFoldDB" id="N9LDG3"/>
<dbReference type="PANTHER" id="PTHR39166:SF1">
    <property type="entry name" value="BLL1166 PROTEIN"/>
    <property type="match status" value="1"/>
</dbReference>
<dbReference type="Pfam" id="PF06042">
    <property type="entry name" value="NTP_transf_6"/>
    <property type="match status" value="1"/>
</dbReference>
<dbReference type="HOGENOM" id="CLU_092842_1_0_6"/>
<dbReference type="OrthoDB" id="9805247at2"/>
<gene>
    <name evidence="1" type="ORF">F904_01234</name>
</gene>
<evidence type="ECO:0000313" key="2">
    <source>
        <dbReference type="Proteomes" id="UP000013261"/>
    </source>
</evidence>
<accession>N9LDG3</accession>
<reference evidence="1 2" key="1">
    <citation type="submission" date="2013-02" db="EMBL/GenBank/DDBJ databases">
        <title>The Genome Sequence of Acinetobacter sp. ANC 4105.</title>
        <authorList>
            <consortium name="The Broad Institute Genome Sequencing Platform"/>
            <consortium name="The Broad Institute Genome Sequencing Center for Infectious Disease"/>
            <person name="Cerqueira G."/>
            <person name="Feldgarden M."/>
            <person name="Courvalin P."/>
            <person name="Perichon B."/>
            <person name="Grillot-Courvalin C."/>
            <person name="Clermont D."/>
            <person name="Rocha E."/>
            <person name="Yoon E.-J."/>
            <person name="Nemec A."/>
            <person name="Walker B."/>
            <person name="Young S.K."/>
            <person name="Zeng Q."/>
            <person name="Gargeya S."/>
            <person name="Fitzgerald M."/>
            <person name="Haas B."/>
            <person name="Abouelleil A."/>
            <person name="Alvarado L."/>
            <person name="Arachchi H.M."/>
            <person name="Berlin A.M."/>
            <person name="Chapman S.B."/>
            <person name="Dewar J."/>
            <person name="Goldberg J."/>
            <person name="Griggs A."/>
            <person name="Gujja S."/>
            <person name="Hansen M."/>
            <person name="Howarth C."/>
            <person name="Imamovic A."/>
            <person name="Larimer J."/>
            <person name="McCowan C."/>
            <person name="Murphy C."/>
            <person name="Neiman D."/>
            <person name="Pearson M."/>
            <person name="Priest M."/>
            <person name="Roberts A."/>
            <person name="Saif S."/>
            <person name="Shea T."/>
            <person name="Sisk P."/>
            <person name="Sykes S."/>
            <person name="Wortman J."/>
            <person name="Nusbaum C."/>
            <person name="Birren B."/>
        </authorList>
    </citation>
    <scope>NUCLEOTIDE SEQUENCE [LARGE SCALE GENOMIC DNA]</scope>
    <source>
        <strain evidence="1 2">ANC 4105</strain>
    </source>
</reference>
<dbReference type="eggNOG" id="COG3575">
    <property type="taxonomic scope" value="Bacteria"/>
</dbReference>
<dbReference type="PANTHER" id="PTHR39166">
    <property type="entry name" value="BLL1166 PROTEIN"/>
    <property type="match status" value="1"/>
</dbReference>
<protein>
    <recommendedName>
        <fullName evidence="3">Nucleotidyltransferase family protein</fullName>
    </recommendedName>
</protein>
<dbReference type="Proteomes" id="UP000013261">
    <property type="component" value="Unassembled WGS sequence"/>
</dbReference>
<dbReference type="InterPro" id="IPR009267">
    <property type="entry name" value="NTP_transf_6"/>
</dbReference>
<dbReference type="PATRIC" id="fig|1217703.3.peg.1185"/>
<dbReference type="EMBL" id="APRL01000010">
    <property type="protein sequence ID" value="ENW94313.1"/>
    <property type="molecule type" value="Genomic_DNA"/>
</dbReference>
<evidence type="ECO:0000313" key="1">
    <source>
        <dbReference type="EMBL" id="ENW94313.1"/>
    </source>
</evidence>